<evidence type="ECO:0000313" key="3">
    <source>
        <dbReference type="Proteomes" id="UP000001693"/>
    </source>
</evidence>
<sequence precursor="true">MTARHPRVRLLRLLLASLLFAALSPAWSQLLSMRLNGPAAGGSDYCQVAGERLPGSADSSQPDAVRHGGTHCALCGKLFDALPPASGQNHAPATWARVDRQPDGVDARDRTPPAWVRLPARAPPSA</sequence>
<protein>
    <recommendedName>
        <fullName evidence="4">DUF2946 domain-containing protein</fullName>
    </recommendedName>
</protein>
<gene>
    <name evidence="2" type="ordered locus">Lcho_1998</name>
</gene>
<evidence type="ECO:0008006" key="4">
    <source>
        <dbReference type="Google" id="ProtNLM"/>
    </source>
</evidence>
<dbReference type="Pfam" id="PF11162">
    <property type="entry name" value="DUF2946"/>
    <property type="match status" value="1"/>
</dbReference>
<dbReference type="EMBL" id="CP001013">
    <property type="protein sequence ID" value="ACB34265.1"/>
    <property type="molecule type" value="Genomic_DNA"/>
</dbReference>
<accession>B1Y1G6</accession>
<evidence type="ECO:0000313" key="2">
    <source>
        <dbReference type="EMBL" id="ACB34265.1"/>
    </source>
</evidence>
<name>B1Y1G6_LEPCP</name>
<dbReference type="HOGENOM" id="CLU_1978756_0_0_4"/>
<feature type="compositionally biased region" description="Basic and acidic residues" evidence="1">
    <location>
        <begin position="97"/>
        <end position="111"/>
    </location>
</feature>
<feature type="region of interest" description="Disordered" evidence="1">
    <location>
        <begin position="86"/>
        <end position="126"/>
    </location>
</feature>
<keyword evidence="3" id="KW-1185">Reference proteome</keyword>
<dbReference type="KEGG" id="lch:Lcho_1998"/>
<dbReference type="Proteomes" id="UP000001693">
    <property type="component" value="Chromosome"/>
</dbReference>
<organism evidence="2 3">
    <name type="scientific">Leptothrix cholodnii (strain ATCC 51168 / LMG 8142 / SP-6)</name>
    <name type="common">Leptothrix discophora (strain SP-6)</name>
    <dbReference type="NCBI Taxonomy" id="395495"/>
    <lineage>
        <taxon>Bacteria</taxon>
        <taxon>Pseudomonadati</taxon>
        <taxon>Pseudomonadota</taxon>
        <taxon>Betaproteobacteria</taxon>
        <taxon>Burkholderiales</taxon>
        <taxon>Sphaerotilaceae</taxon>
        <taxon>Leptothrix</taxon>
    </lineage>
</organism>
<proteinExistence type="predicted"/>
<evidence type="ECO:0000256" key="1">
    <source>
        <dbReference type="SAM" id="MobiDB-lite"/>
    </source>
</evidence>
<dbReference type="RefSeq" id="WP_012347025.1">
    <property type="nucleotide sequence ID" value="NC_010524.1"/>
</dbReference>
<dbReference type="InterPro" id="IPR021333">
    <property type="entry name" value="DUF2946"/>
</dbReference>
<reference evidence="2 3" key="1">
    <citation type="submission" date="2008-03" db="EMBL/GenBank/DDBJ databases">
        <title>Complete sequence of Leptothrix cholodnii SP-6.</title>
        <authorList>
            <consortium name="US DOE Joint Genome Institute"/>
            <person name="Copeland A."/>
            <person name="Lucas S."/>
            <person name="Lapidus A."/>
            <person name="Glavina del Rio T."/>
            <person name="Dalin E."/>
            <person name="Tice H."/>
            <person name="Bruce D."/>
            <person name="Goodwin L."/>
            <person name="Pitluck S."/>
            <person name="Chertkov O."/>
            <person name="Brettin T."/>
            <person name="Detter J.C."/>
            <person name="Han C."/>
            <person name="Kuske C.R."/>
            <person name="Schmutz J."/>
            <person name="Larimer F."/>
            <person name="Land M."/>
            <person name="Hauser L."/>
            <person name="Kyrpides N."/>
            <person name="Lykidis A."/>
            <person name="Emerson D."/>
            <person name="Richardson P."/>
        </authorList>
    </citation>
    <scope>NUCLEOTIDE SEQUENCE [LARGE SCALE GENOMIC DNA]</scope>
    <source>
        <strain evidence="3">ATCC 51168 / LMG 8142 / SP-6</strain>
    </source>
</reference>
<dbReference type="AlphaFoldDB" id="B1Y1G6"/>
<dbReference type="STRING" id="395495.Lcho_1998"/>